<feature type="region of interest" description="Disordered" evidence="1">
    <location>
        <begin position="1"/>
        <end position="43"/>
    </location>
</feature>
<accession>A0A6J4Q8U8</accession>
<evidence type="ECO:0000256" key="1">
    <source>
        <dbReference type="SAM" id="MobiDB-lite"/>
    </source>
</evidence>
<feature type="region of interest" description="Disordered" evidence="1">
    <location>
        <begin position="65"/>
        <end position="90"/>
    </location>
</feature>
<sequence>DPGGRESQVLRLGRSRRTLRRSGELGGRGHPPVRRPRPRTGGRVCLRANWPKLTGWWPIWRTGPRSRQRTALERSENGPDVPRRSGKGAAEVRASLWGAVV</sequence>
<reference evidence="2" key="1">
    <citation type="submission" date="2020-02" db="EMBL/GenBank/DDBJ databases">
        <authorList>
            <person name="Meier V. D."/>
        </authorList>
    </citation>
    <scope>NUCLEOTIDE SEQUENCE</scope>
    <source>
        <strain evidence="2">AVDCRST_MAG22</strain>
    </source>
</reference>
<feature type="compositionally biased region" description="Basic and acidic residues" evidence="1">
    <location>
        <begin position="70"/>
        <end position="83"/>
    </location>
</feature>
<proteinExistence type="predicted"/>
<feature type="non-terminal residue" evidence="2">
    <location>
        <position position="101"/>
    </location>
</feature>
<organism evidence="2">
    <name type="scientific">uncultured Rubrobacteraceae bacterium</name>
    <dbReference type="NCBI Taxonomy" id="349277"/>
    <lineage>
        <taxon>Bacteria</taxon>
        <taxon>Bacillati</taxon>
        <taxon>Actinomycetota</taxon>
        <taxon>Rubrobacteria</taxon>
        <taxon>Rubrobacterales</taxon>
        <taxon>Rubrobacteraceae</taxon>
        <taxon>environmental samples</taxon>
    </lineage>
</organism>
<feature type="compositionally biased region" description="Basic residues" evidence="1">
    <location>
        <begin position="31"/>
        <end position="40"/>
    </location>
</feature>
<dbReference type="AlphaFoldDB" id="A0A6J4Q8U8"/>
<name>A0A6J4Q8U8_9ACTN</name>
<dbReference type="EMBL" id="CADCUV010000173">
    <property type="protein sequence ID" value="CAA9435063.1"/>
    <property type="molecule type" value="Genomic_DNA"/>
</dbReference>
<evidence type="ECO:0000313" key="2">
    <source>
        <dbReference type="EMBL" id="CAA9435063.1"/>
    </source>
</evidence>
<feature type="non-terminal residue" evidence="2">
    <location>
        <position position="1"/>
    </location>
</feature>
<protein>
    <submittedName>
        <fullName evidence="2">Uncharacterized protein</fullName>
    </submittedName>
</protein>
<gene>
    <name evidence="2" type="ORF">AVDCRST_MAG22-3585</name>
</gene>